<organism evidence="3 4">
    <name type="scientific">Phakopsora pachyrhizi</name>
    <name type="common">Asian soybean rust disease fungus</name>
    <dbReference type="NCBI Taxonomy" id="170000"/>
    <lineage>
        <taxon>Eukaryota</taxon>
        <taxon>Fungi</taxon>
        <taxon>Dikarya</taxon>
        <taxon>Basidiomycota</taxon>
        <taxon>Pucciniomycotina</taxon>
        <taxon>Pucciniomycetes</taxon>
        <taxon>Pucciniales</taxon>
        <taxon>Phakopsoraceae</taxon>
        <taxon>Phakopsora</taxon>
    </lineage>
</organism>
<accession>A0AAV0B753</accession>
<feature type="domain" description="PH" evidence="2">
    <location>
        <begin position="636"/>
        <end position="811"/>
    </location>
</feature>
<evidence type="ECO:0000313" key="4">
    <source>
        <dbReference type="Proteomes" id="UP001153365"/>
    </source>
</evidence>
<feature type="compositionally biased region" description="Low complexity" evidence="1">
    <location>
        <begin position="206"/>
        <end position="216"/>
    </location>
</feature>
<proteinExistence type="predicted"/>
<dbReference type="PANTHER" id="PTHR37283">
    <property type="entry name" value="PH DOMAIN-CONTAINING PROTEIN YHR131C"/>
    <property type="match status" value="1"/>
</dbReference>
<feature type="compositionally biased region" description="Basic and acidic residues" evidence="1">
    <location>
        <begin position="874"/>
        <end position="890"/>
    </location>
</feature>
<feature type="compositionally biased region" description="Polar residues" evidence="1">
    <location>
        <begin position="109"/>
        <end position="118"/>
    </location>
</feature>
<keyword evidence="4" id="KW-1185">Reference proteome</keyword>
<gene>
    <name evidence="3" type="ORF">PPACK8108_LOCUS14404</name>
</gene>
<dbReference type="EMBL" id="CALTRL010003700">
    <property type="protein sequence ID" value="CAH7681749.1"/>
    <property type="molecule type" value="Genomic_DNA"/>
</dbReference>
<feature type="region of interest" description="Disordered" evidence="1">
    <location>
        <begin position="191"/>
        <end position="216"/>
    </location>
</feature>
<feature type="compositionally biased region" description="Polar residues" evidence="1">
    <location>
        <begin position="45"/>
        <end position="74"/>
    </location>
</feature>
<feature type="region of interest" description="Disordered" evidence="1">
    <location>
        <begin position="97"/>
        <end position="120"/>
    </location>
</feature>
<feature type="region of interest" description="Disordered" evidence="1">
    <location>
        <begin position="359"/>
        <end position="384"/>
    </location>
</feature>
<dbReference type="AlphaFoldDB" id="A0AAV0B753"/>
<sequence>MPSFPFRKRRASSASSARSSACLNNQQVANVIPPIPPIPGPFTAISLSKDTSPCNQAAMTTPDQMNHSNCSSDTLPPFLKSRQRSFDFGRIQAKVSSVRLRGKSEDPNSRSSGNSLNNPEYLERKYQSGSEQKSLSNRQIIRRSILPSRLTADLNLSIRNSLNSNLNKASGIIRSDQLGIQLHCSNSAESCDQTSDSSLIKPSQHSNSSASLNQKSSKSNLHQSFSLVSPDAVNLWPTKSSTNLSPASLPVTSGKDSVFLLRPNSIEIKTEDQDALKIASEPHSDILNNIAECSLSASTSNFSARVRPTPSPRCPQSLDGEYGPDPKPPFPDHHRPSPRRPILPSKLRALPRLDSYSLQVPKQPSATQSQSSLDSSDHHGPAQEDYDIAGEINSETDGVSSEESSPARGTEELANVCRPGVSHLIGEISLALTTSATSLSLALPNSSISAHFESQPIVSVTPAPEAPVDRARALRSAPPPSVKVSSTCLFPRRPSIGSRRSLSVADFGRLGTGGPSSMCASSPHEDFASASQKSLFNIGVESSLGSSAMPKEGLLKTISISESSPSANPEATSLLIASPSQSSVPFTHRRQSMYEMRLANDPPPYQDTLQGLNNAKHKILPREEEGREGLPKYSCSIHLEGWMPRKMEFRSPGVQAKDRAWKRQYIVLHGTMMRIYRSDPHAHPVPGNDDTYSYHHIQCPSSSPFLGSSSPNSKSAVAVAPPLHFHQGRYDSAPSTSLKEVAFAKASQLPTQHNSLQRVYTLQNAESGLAADYLKRKYTVRVRAEGEQFLLQAKDDRGVIDLIEALQAATNVSLDLDVRPLPKFITLPRRRRRRRAGAATTATSGPQSGREIGAAVIAGMIAEVEASHRQSRRARFDHGRRQTYHENNHAGEVVGDRMAEMLAEEQEAYLTSRN</sequence>
<dbReference type="InterPro" id="IPR011993">
    <property type="entry name" value="PH-like_dom_sf"/>
</dbReference>
<dbReference type="Proteomes" id="UP001153365">
    <property type="component" value="Unassembled WGS sequence"/>
</dbReference>
<feature type="region of interest" description="Disordered" evidence="1">
    <location>
        <begin position="829"/>
        <end position="849"/>
    </location>
</feature>
<name>A0AAV0B753_PHAPC</name>
<dbReference type="SUPFAM" id="SSF50729">
    <property type="entry name" value="PH domain-like"/>
    <property type="match status" value="1"/>
</dbReference>
<protein>
    <submittedName>
        <fullName evidence="3">Expressed protein</fullName>
    </submittedName>
</protein>
<feature type="compositionally biased region" description="Polar residues" evidence="1">
    <location>
        <begin position="191"/>
        <end position="205"/>
    </location>
</feature>
<dbReference type="PROSITE" id="PS50003">
    <property type="entry name" value="PH_DOMAIN"/>
    <property type="match status" value="1"/>
</dbReference>
<evidence type="ECO:0000256" key="1">
    <source>
        <dbReference type="SAM" id="MobiDB-lite"/>
    </source>
</evidence>
<comment type="caution">
    <text evidence="3">The sequence shown here is derived from an EMBL/GenBank/DDBJ whole genome shotgun (WGS) entry which is preliminary data.</text>
</comment>
<evidence type="ECO:0000313" key="3">
    <source>
        <dbReference type="EMBL" id="CAH7681749.1"/>
    </source>
</evidence>
<dbReference type="Gene3D" id="2.30.29.30">
    <property type="entry name" value="Pleckstrin-homology domain (PH domain)/Phosphotyrosine-binding domain (PTB)"/>
    <property type="match status" value="1"/>
</dbReference>
<feature type="region of interest" description="Disordered" evidence="1">
    <location>
        <begin position="42"/>
        <end position="76"/>
    </location>
</feature>
<dbReference type="InterPro" id="IPR001849">
    <property type="entry name" value="PH_domain"/>
</dbReference>
<feature type="region of interest" description="Disordered" evidence="1">
    <location>
        <begin position="301"/>
        <end position="343"/>
    </location>
</feature>
<dbReference type="PANTHER" id="PTHR37283:SF1">
    <property type="entry name" value="PH DOMAIN-CONTAINING PROTEIN YHR131C"/>
    <property type="match status" value="1"/>
</dbReference>
<reference evidence="3" key="1">
    <citation type="submission" date="2022-06" db="EMBL/GenBank/DDBJ databases">
        <authorList>
            <consortium name="SYNGENTA / RWTH Aachen University"/>
        </authorList>
    </citation>
    <scope>NUCLEOTIDE SEQUENCE</scope>
</reference>
<evidence type="ECO:0000259" key="2">
    <source>
        <dbReference type="PROSITE" id="PS50003"/>
    </source>
</evidence>
<feature type="region of interest" description="Disordered" evidence="1">
    <location>
        <begin position="868"/>
        <end position="890"/>
    </location>
</feature>